<feature type="region of interest" description="Disordered" evidence="1">
    <location>
        <begin position="1"/>
        <end position="84"/>
    </location>
</feature>
<accession>A0A0A8ZM02</accession>
<evidence type="ECO:0000313" key="2">
    <source>
        <dbReference type="EMBL" id="JAD38698.1"/>
    </source>
</evidence>
<sequence length="84" mass="9521">MTSARFGRTTTTSHWPTRHTITSRRSSRTSTLRTQTKNFSCGRLGPVIGRQSTKRSSTLGRSSSGKRRRMRTTTRRNHSTAPLK</sequence>
<organism evidence="2">
    <name type="scientific">Arundo donax</name>
    <name type="common">Giant reed</name>
    <name type="synonym">Donax arundinaceus</name>
    <dbReference type="NCBI Taxonomy" id="35708"/>
    <lineage>
        <taxon>Eukaryota</taxon>
        <taxon>Viridiplantae</taxon>
        <taxon>Streptophyta</taxon>
        <taxon>Embryophyta</taxon>
        <taxon>Tracheophyta</taxon>
        <taxon>Spermatophyta</taxon>
        <taxon>Magnoliopsida</taxon>
        <taxon>Liliopsida</taxon>
        <taxon>Poales</taxon>
        <taxon>Poaceae</taxon>
        <taxon>PACMAD clade</taxon>
        <taxon>Arundinoideae</taxon>
        <taxon>Arundineae</taxon>
        <taxon>Arundo</taxon>
    </lineage>
</organism>
<feature type="compositionally biased region" description="Low complexity" evidence="1">
    <location>
        <begin position="54"/>
        <end position="63"/>
    </location>
</feature>
<dbReference type="AlphaFoldDB" id="A0A0A8ZM02"/>
<name>A0A0A8ZM02_ARUDO</name>
<reference evidence="2" key="2">
    <citation type="journal article" date="2015" name="Data Brief">
        <title>Shoot transcriptome of the giant reed, Arundo donax.</title>
        <authorList>
            <person name="Barrero R.A."/>
            <person name="Guerrero F.D."/>
            <person name="Moolhuijzen P."/>
            <person name="Goolsby J.A."/>
            <person name="Tidwell J."/>
            <person name="Bellgard S.E."/>
            <person name="Bellgard M.I."/>
        </authorList>
    </citation>
    <scope>NUCLEOTIDE SEQUENCE</scope>
    <source>
        <tissue evidence="2">Shoot tissue taken approximately 20 cm above the soil surface</tissue>
    </source>
</reference>
<protein>
    <submittedName>
        <fullName evidence="2">Uncharacterized protein</fullName>
    </submittedName>
</protein>
<feature type="compositionally biased region" description="Basic residues" evidence="1">
    <location>
        <begin position="64"/>
        <end position="78"/>
    </location>
</feature>
<proteinExistence type="predicted"/>
<dbReference type="EMBL" id="GBRH01259197">
    <property type="protein sequence ID" value="JAD38698.1"/>
    <property type="molecule type" value="Transcribed_RNA"/>
</dbReference>
<reference evidence="2" key="1">
    <citation type="submission" date="2014-09" db="EMBL/GenBank/DDBJ databases">
        <authorList>
            <person name="Magalhaes I.L.F."/>
            <person name="Oliveira U."/>
            <person name="Santos F.R."/>
            <person name="Vidigal T.H.D.A."/>
            <person name="Brescovit A.D."/>
            <person name="Santos A.J."/>
        </authorList>
    </citation>
    <scope>NUCLEOTIDE SEQUENCE</scope>
    <source>
        <tissue evidence="2">Shoot tissue taken approximately 20 cm above the soil surface</tissue>
    </source>
</reference>
<feature type="compositionally biased region" description="Low complexity" evidence="1">
    <location>
        <begin position="8"/>
        <end position="20"/>
    </location>
</feature>
<evidence type="ECO:0000256" key="1">
    <source>
        <dbReference type="SAM" id="MobiDB-lite"/>
    </source>
</evidence>